<proteinExistence type="predicted"/>
<dbReference type="AlphaFoldDB" id="A0A4Y2I9W1"/>
<reference evidence="5 6" key="1">
    <citation type="journal article" date="2019" name="Sci. Rep.">
        <title>Orb-weaving spider Araneus ventricosus genome elucidates the spidroin gene catalogue.</title>
        <authorList>
            <person name="Kono N."/>
            <person name="Nakamura H."/>
            <person name="Ohtoshi R."/>
            <person name="Moran D.A.P."/>
            <person name="Shinohara A."/>
            <person name="Yoshida Y."/>
            <person name="Fujiwara M."/>
            <person name="Mori M."/>
            <person name="Tomita M."/>
            <person name="Arakawa K."/>
        </authorList>
    </citation>
    <scope>NUCLEOTIDE SEQUENCE [LARGE SCALE GENOMIC DNA]</scope>
</reference>
<accession>A0A4Y2I9W1</accession>
<dbReference type="PANTHER" id="PTHR10380">
    <property type="entry name" value="CUTICLE PROTEIN"/>
    <property type="match status" value="1"/>
</dbReference>
<comment type="function">
    <text evidence="1">Component of the rigid cuticle of the spider.</text>
</comment>
<sequence length="199" mass="21640">MIDINIHFHAISVPENRHLSDHQPPRICSGSQPKKGCEVKSGRNSCAGDEVDYRLKPYYDESPKPYAFSYNALLDDGIGKSSRTETADGSGRVQGSYTVNNDEGHSRVVEYVADQAGFRAVVRTNEPGTDNQNPADVVVQSSAGPVQYAPVLRPPVLNAPVLAPIVEPAVVPAPVPVAVRPVYRRPAVRNYAHSPVRPY</sequence>
<dbReference type="OrthoDB" id="6358661at2759"/>
<dbReference type="PROSITE" id="PS00233">
    <property type="entry name" value="CHIT_BIND_RR_1"/>
    <property type="match status" value="1"/>
</dbReference>
<dbReference type="InterPro" id="IPR000618">
    <property type="entry name" value="Insect_cuticle"/>
</dbReference>
<evidence type="ECO:0000313" key="5">
    <source>
        <dbReference type="EMBL" id="GBM74290.1"/>
    </source>
</evidence>
<name>A0A4Y2I9W1_ARAVE</name>
<dbReference type="Pfam" id="PF00379">
    <property type="entry name" value="Chitin_bind_4"/>
    <property type="match status" value="1"/>
</dbReference>
<evidence type="ECO:0000256" key="2">
    <source>
        <dbReference type="ARBA" id="ARBA00022460"/>
    </source>
</evidence>
<keyword evidence="2 3" id="KW-0193">Cuticle</keyword>
<evidence type="ECO:0000256" key="1">
    <source>
        <dbReference type="ARBA" id="ARBA00002980"/>
    </source>
</evidence>
<gene>
    <name evidence="5" type="ORF">AVEN_20299_1</name>
</gene>
<protein>
    <recommendedName>
        <fullName evidence="7">Cuticle protein 10.9</fullName>
    </recommendedName>
</protein>
<evidence type="ECO:0008006" key="7">
    <source>
        <dbReference type="Google" id="ProtNLM"/>
    </source>
</evidence>
<dbReference type="Proteomes" id="UP000499080">
    <property type="component" value="Unassembled WGS sequence"/>
</dbReference>
<dbReference type="EMBL" id="BGPR01002487">
    <property type="protein sequence ID" value="GBM74290.1"/>
    <property type="molecule type" value="Genomic_DNA"/>
</dbReference>
<feature type="region of interest" description="Disordered" evidence="4">
    <location>
        <begin position="81"/>
        <end position="100"/>
    </location>
</feature>
<evidence type="ECO:0000256" key="3">
    <source>
        <dbReference type="PROSITE-ProRule" id="PRU00497"/>
    </source>
</evidence>
<evidence type="ECO:0000256" key="4">
    <source>
        <dbReference type="SAM" id="MobiDB-lite"/>
    </source>
</evidence>
<comment type="caution">
    <text evidence="5">The sequence shown here is derived from an EMBL/GenBank/DDBJ whole genome shotgun (WGS) entry which is preliminary data.</text>
</comment>
<keyword evidence="6" id="KW-1185">Reference proteome</keyword>
<dbReference type="GO" id="GO:0062129">
    <property type="term" value="C:chitin-based extracellular matrix"/>
    <property type="evidence" value="ECO:0007669"/>
    <property type="project" value="TreeGrafter"/>
</dbReference>
<organism evidence="5 6">
    <name type="scientific">Araneus ventricosus</name>
    <name type="common">Orbweaver spider</name>
    <name type="synonym">Epeira ventricosa</name>
    <dbReference type="NCBI Taxonomy" id="182803"/>
    <lineage>
        <taxon>Eukaryota</taxon>
        <taxon>Metazoa</taxon>
        <taxon>Ecdysozoa</taxon>
        <taxon>Arthropoda</taxon>
        <taxon>Chelicerata</taxon>
        <taxon>Arachnida</taxon>
        <taxon>Araneae</taxon>
        <taxon>Araneomorphae</taxon>
        <taxon>Entelegynae</taxon>
        <taxon>Araneoidea</taxon>
        <taxon>Araneidae</taxon>
        <taxon>Araneus</taxon>
    </lineage>
</organism>
<dbReference type="InterPro" id="IPR050468">
    <property type="entry name" value="Cuticle_Struct_Prot"/>
</dbReference>
<dbReference type="PANTHER" id="PTHR10380:SF235">
    <property type="entry name" value="CUTICULAR PROTEIN 73D, ISOFORM B"/>
    <property type="match status" value="1"/>
</dbReference>
<dbReference type="PROSITE" id="PS51155">
    <property type="entry name" value="CHIT_BIND_RR_2"/>
    <property type="match status" value="1"/>
</dbReference>
<evidence type="ECO:0000313" key="6">
    <source>
        <dbReference type="Proteomes" id="UP000499080"/>
    </source>
</evidence>
<dbReference type="GO" id="GO:0008010">
    <property type="term" value="F:structural constituent of chitin-based larval cuticle"/>
    <property type="evidence" value="ECO:0007669"/>
    <property type="project" value="TreeGrafter"/>
</dbReference>
<dbReference type="InterPro" id="IPR031311">
    <property type="entry name" value="CHIT_BIND_RR_consensus"/>
</dbReference>